<keyword evidence="9" id="KW-1133">Transmembrane helix</keyword>
<proteinExistence type="predicted"/>
<sequence length="277" mass="32053">MSYTKIKWIILFLPTVTIGLWEYIRHQFLMPYLSMEVGNWLSPVIIYVVSVTLLRQLFDMLENTRAALDQERIVKGKLEERQLLAGELHDGVAQSLFLLGVKLDRAKRMYDDPQVQETLNDISRTVSEANHDVRQAIADLKHVPRSGETEEVSLAYRVWEMIPLAGVQTQLDWKLDDQYIQPEEQAELLACIREGLLNIHKHARASQVWIHSEGNPTGWQIVIEDDGEGFHEQSLQLPGRFGLKITAERAQWRGWTFALQREQERTLFIIKGGQHDE</sequence>
<keyword evidence="9" id="KW-0812">Transmembrane</keyword>
<accession>A0A1E3KY73</accession>
<name>A0A1E3KY73_9BACL</name>
<evidence type="ECO:0000256" key="1">
    <source>
        <dbReference type="ARBA" id="ARBA00000085"/>
    </source>
</evidence>
<evidence type="ECO:0000256" key="2">
    <source>
        <dbReference type="ARBA" id="ARBA00012438"/>
    </source>
</evidence>
<dbReference type="GO" id="GO:0046983">
    <property type="term" value="F:protein dimerization activity"/>
    <property type="evidence" value="ECO:0007669"/>
    <property type="project" value="InterPro"/>
</dbReference>
<feature type="domain" description="Signal transduction histidine kinase subgroup 3 dimerisation and phosphoacceptor" evidence="10">
    <location>
        <begin position="80"/>
        <end position="142"/>
    </location>
</feature>
<dbReference type="AlphaFoldDB" id="A0A1E3KY73"/>
<keyword evidence="3" id="KW-0597">Phosphoprotein</keyword>
<dbReference type="PANTHER" id="PTHR24421:SF10">
    <property type="entry name" value="NITRATE_NITRITE SENSOR PROTEIN NARQ"/>
    <property type="match status" value="1"/>
</dbReference>
<dbReference type="InterPro" id="IPR011712">
    <property type="entry name" value="Sig_transdc_His_kin_sub3_dim/P"/>
</dbReference>
<dbReference type="Gene3D" id="3.30.565.10">
    <property type="entry name" value="Histidine kinase-like ATPase, C-terminal domain"/>
    <property type="match status" value="1"/>
</dbReference>
<reference evidence="11 12" key="1">
    <citation type="submission" date="2016-08" db="EMBL/GenBank/DDBJ databases">
        <title>Genome sequencing of Paenibacillus sp. TI45-13ar, isolated from Korean traditional nuruk.</title>
        <authorList>
            <person name="Kim S.-J."/>
        </authorList>
    </citation>
    <scope>NUCLEOTIDE SEQUENCE [LARGE SCALE GENOMIC DNA]</scope>
    <source>
        <strain evidence="11 12">TI45-13ar</strain>
    </source>
</reference>
<evidence type="ECO:0000259" key="10">
    <source>
        <dbReference type="Pfam" id="PF07730"/>
    </source>
</evidence>
<evidence type="ECO:0000256" key="3">
    <source>
        <dbReference type="ARBA" id="ARBA00022553"/>
    </source>
</evidence>
<dbReference type="InterPro" id="IPR050482">
    <property type="entry name" value="Sensor_HK_TwoCompSys"/>
</dbReference>
<dbReference type="EC" id="2.7.13.3" evidence="2"/>
<keyword evidence="4 11" id="KW-0808">Transferase</keyword>
<feature type="transmembrane region" description="Helical" evidence="9">
    <location>
        <begin position="37"/>
        <end position="58"/>
    </location>
</feature>
<evidence type="ECO:0000256" key="6">
    <source>
        <dbReference type="ARBA" id="ARBA00022777"/>
    </source>
</evidence>
<dbReference type="GO" id="GO:0000155">
    <property type="term" value="F:phosphorelay sensor kinase activity"/>
    <property type="evidence" value="ECO:0007669"/>
    <property type="project" value="InterPro"/>
</dbReference>
<keyword evidence="9" id="KW-0472">Membrane</keyword>
<dbReference type="STRING" id="1886670.PTI45_04329"/>
<dbReference type="Gene3D" id="1.20.5.1930">
    <property type="match status" value="1"/>
</dbReference>
<comment type="catalytic activity">
    <reaction evidence="1">
        <text>ATP + protein L-histidine = ADP + protein N-phospho-L-histidine.</text>
        <dbReference type="EC" id="2.7.13.3"/>
    </reaction>
</comment>
<dbReference type="GO" id="GO:0016020">
    <property type="term" value="C:membrane"/>
    <property type="evidence" value="ECO:0007669"/>
    <property type="project" value="InterPro"/>
</dbReference>
<evidence type="ECO:0000256" key="4">
    <source>
        <dbReference type="ARBA" id="ARBA00022679"/>
    </source>
</evidence>
<organism evidence="11 12">
    <name type="scientific">Paenibacillus nuruki</name>
    <dbReference type="NCBI Taxonomy" id="1886670"/>
    <lineage>
        <taxon>Bacteria</taxon>
        <taxon>Bacillati</taxon>
        <taxon>Bacillota</taxon>
        <taxon>Bacilli</taxon>
        <taxon>Bacillales</taxon>
        <taxon>Paenibacillaceae</taxon>
        <taxon>Paenibacillus</taxon>
    </lineage>
</organism>
<dbReference type="EMBL" id="MDER01000086">
    <property type="protein sequence ID" value="ODP26489.1"/>
    <property type="molecule type" value="Genomic_DNA"/>
</dbReference>
<evidence type="ECO:0000256" key="9">
    <source>
        <dbReference type="SAM" id="Phobius"/>
    </source>
</evidence>
<keyword evidence="6 11" id="KW-0418">Kinase</keyword>
<dbReference type="RefSeq" id="WP_069329633.1">
    <property type="nucleotide sequence ID" value="NZ_MDER01000086.1"/>
</dbReference>
<dbReference type="GO" id="GO:0005524">
    <property type="term" value="F:ATP binding"/>
    <property type="evidence" value="ECO:0007669"/>
    <property type="project" value="UniProtKB-KW"/>
</dbReference>
<keyword evidence="5" id="KW-0547">Nucleotide-binding</keyword>
<dbReference type="SUPFAM" id="SSF55874">
    <property type="entry name" value="ATPase domain of HSP90 chaperone/DNA topoisomerase II/histidine kinase"/>
    <property type="match status" value="1"/>
</dbReference>
<gene>
    <name evidence="11" type="primary">narQ</name>
    <name evidence="11" type="ORF">PTI45_04329</name>
</gene>
<evidence type="ECO:0000256" key="7">
    <source>
        <dbReference type="ARBA" id="ARBA00022840"/>
    </source>
</evidence>
<dbReference type="Proteomes" id="UP000094578">
    <property type="component" value="Unassembled WGS sequence"/>
</dbReference>
<evidence type="ECO:0000313" key="12">
    <source>
        <dbReference type="Proteomes" id="UP000094578"/>
    </source>
</evidence>
<dbReference type="Pfam" id="PF07730">
    <property type="entry name" value="HisKA_3"/>
    <property type="match status" value="1"/>
</dbReference>
<evidence type="ECO:0000313" key="11">
    <source>
        <dbReference type="EMBL" id="ODP26489.1"/>
    </source>
</evidence>
<evidence type="ECO:0000256" key="8">
    <source>
        <dbReference type="ARBA" id="ARBA00023012"/>
    </source>
</evidence>
<keyword evidence="12" id="KW-1185">Reference proteome</keyword>
<evidence type="ECO:0000256" key="5">
    <source>
        <dbReference type="ARBA" id="ARBA00022741"/>
    </source>
</evidence>
<comment type="caution">
    <text evidence="11">The sequence shown here is derived from an EMBL/GenBank/DDBJ whole genome shotgun (WGS) entry which is preliminary data.</text>
</comment>
<keyword evidence="7" id="KW-0067">ATP-binding</keyword>
<dbReference type="PANTHER" id="PTHR24421">
    <property type="entry name" value="NITRATE/NITRITE SENSOR PROTEIN NARX-RELATED"/>
    <property type="match status" value="1"/>
</dbReference>
<dbReference type="PATRIC" id="fig|1886670.3.peg.4360"/>
<keyword evidence="8" id="KW-0902">Two-component regulatory system</keyword>
<feature type="transmembrane region" description="Helical" evidence="9">
    <location>
        <begin position="6"/>
        <end position="25"/>
    </location>
</feature>
<protein>
    <recommendedName>
        <fullName evidence="2">histidine kinase</fullName>
        <ecNumber evidence="2">2.7.13.3</ecNumber>
    </recommendedName>
</protein>
<dbReference type="InterPro" id="IPR036890">
    <property type="entry name" value="HATPase_C_sf"/>
</dbReference>